<dbReference type="InterPro" id="IPR026870">
    <property type="entry name" value="Zinc_ribbon_dom"/>
</dbReference>
<keyword evidence="4 5" id="KW-0067">ATP-binding</keyword>
<dbReference type="InterPro" id="IPR012334">
    <property type="entry name" value="Pectin_lyas_fold"/>
</dbReference>
<evidence type="ECO:0000259" key="6">
    <source>
        <dbReference type="PROSITE" id="PS50011"/>
    </source>
</evidence>
<dbReference type="Pfam" id="PF13229">
    <property type="entry name" value="Beta_helix"/>
    <property type="match status" value="1"/>
</dbReference>
<keyword evidence="8" id="KW-1185">Reference proteome</keyword>
<keyword evidence="1" id="KW-0808">Transferase</keyword>
<evidence type="ECO:0000313" key="8">
    <source>
        <dbReference type="Proteomes" id="UP000326912"/>
    </source>
</evidence>
<dbReference type="RefSeq" id="WP_151758222.1">
    <property type="nucleotide sequence ID" value="NZ_BKZW01000002.1"/>
</dbReference>
<dbReference type="Gene3D" id="2.160.20.10">
    <property type="entry name" value="Single-stranded right-handed beta-helix, Pectin lyase-like"/>
    <property type="match status" value="1"/>
</dbReference>
<keyword evidence="2 5" id="KW-0547">Nucleotide-binding</keyword>
<reference evidence="7 8" key="1">
    <citation type="submission" date="2019-10" db="EMBL/GenBank/DDBJ databases">
        <title>Dictyobacter vulcani sp. nov., within the class Ktedonobacteria, isolated from soil of volcanic Mt. Zao.</title>
        <authorList>
            <person name="Zheng Y."/>
            <person name="Wang C.M."/>
            <person name="Sakai Y."/>
            <person name="Abe K."/>
            <person name="Yokota A."/>
            <person name="Yabe S."/>
        </authorList>
    </citation>
    <scope>NUCLEOTIDE SEQUENCE [LARGE SCALE GENOMIC DNA]</scope>
    <source>
        <strain evidence="7 8">W12</strain>
    </source>
</reference>
<keyword evidence="3" id="KW-0418">Kinase</keyword>
<name>A0A5J4KVE9_9CHLR</name>
<evidence type="ECO:0000256" key="3">
    <source>
        <dbReference type="ARBA" id="ARBA00022777"/>
    </source>
</evidence>
<evidence type="ECO:0000256" key="1">
    <source>
        <dbReference type="ARBA" id="ARBA00022679"/>
    </source>
</evidence>
<dbReference type="GO" id="GO:0004674">
    <property type="term" value="F:protein serine/threonine kinase activity"/>
    <property type="evidence" value="ECO:0007669"/>
    <property type="project" value="TreeGrafter"/>
</dbReference>
<proteinExistence type="predicted"/>
<dbReference type="InterPro" id="IPR039448">
    <property type="entry name" value="Beta_helix"/>
</dbReference>
<dbReference type="SUPFAM" id="SSF56112">
    <property type="entry name" value="Protein kinase-like (PK-like)"/>
    <property type="match status" value="1"/>
</dbReference>
<dbReference type="Pfam" id="PF13240">
    <property type="entry name" value="Zn_Ribbon_1"/>
    <property type="match status" value="1"/>
</dbReference>
<dbReference type="AlphaFoldDB" id="A0A5J4KVE9"/>
<dbReference type="InterPro" id="IPR000719">
    <property type="entry name" value="Prot_kinase_dom"/>
</dbReference>
<accession>A0A5J4KVE9</accession>
<dbReference type="InterPro" id="IPR011009">
    <property type="entry name" value="Kinase-like_dom_sf"/>
</dbReference>
<dbReference type="SMART" id="SM00710">
    <property type="entry name" value="PbH1"/>
    <property type="match status" value="4"/>
</dbReference>
<dbReference type="PANTHER" id="PTHR43289">
    <property type="entry name" value="MITOGEN-ACTIVATED PROTEIN KINASE KINASE KINASE 20-RELATED"/>
    <property type="match status" value="1"/>
</dbReference>
<evidence type="ECO:0000256" key="2">
    <source>
        <dbReference type="ARBA" id="ARBA00022741"/>
    </source>
</evidence>
<evidence type="ECO:0000313" key="7">
    <source>
        <dbReference type="EMBL" id="GER90480.1"/>
    </source>
</evidence>
<dbReference type="Gene3D" id="1.10.510.10">
    <property type="entry name" value="Transferase(Phosphotransferase) domain 1"/>
    <property type="match status" value="1"/>
</dbReference>
<organism evidence="7 8">
    <name type="scientific">Dictyobacter vulcani</name>
    <dbReference type="NCBI Taxonomy" id="2607529"/>
    <lineage>
        <taxon>Bacteria</taxon>
        <taxon>Bacillati</taxon>
        <taxon>Chloroflexota</taxon>
        <taxon>Ktedonobacteria</taxon>
        <taxon>Ktedonobacterales</taxon>
        <taxon>Dictyobacteraceae</taxon>
        <taxon>Dictyobacter</taxon>
    </lineage>
</organism>
<evidence type="ECO:0000256" key="5">
    <source>
        <dbReference type="PROSITE-ProRule" id="PRU10141"/>
    </source>
</evidence>
<dbReference type="SMART" id="SM00220">
    <property type="entry name" value="S_TKc"/>
    <property type="match status" value="1"/>
</dbReference>
<dbReference type="PROSITE" id="PS00107">
    <property type="entry name" value="PROTEIN_KINASE_ATP"/>
    <property type="match status" value="1"/>
</dbReference>
<gene>
    <name evidence="7" type="ORF">KDW_46420</name>
</gene>
<evidence type="ECO:0000256" key="4">
    <source>
        <dbReference type="ARBA" id="ARBA00022840"/>
    </source>
</evidence>
<dbReference type="PROSITE" id="PS50011">
    <property type="entry name" value="PROTEIN_KINASE_DOM"/>
    <property type="match status" value="1"/>
</dbReference>
<dbReference type="InterPro" id="IPR017441">
    <property type="entry name" value="Protein_kinase_ATP_BS"/>
</dbReference>
<dbReference type="InterPro" id="IPR011050">
    <property type="entry name" value="Pectin_lyase_fold/virulence"/>
</dbReference>
<dbReference type="Proteomes" id="UP000326912">
    <property type="component" value="Unassembled WGS sequence"/>
</dbReference>
<dbReference type="SUPFAM" id="SSF51126">
    <property type="entry name" value="Pectin lyase-like"/>
    <property type="match status" value="1"/>
</dbReference>
<protein>
    <recommendedName>
        <fullName evidence="6">Protein kinase domain-containing protein</fullName>
    </recommendedName>
</protein>
<dbReference type="Pfam" id="PF00069">
    <property type="entry name" value="Pkinase"/>
    <property type="match status" value="1"/>
</dbReference>
<dbReference type="EMBL" id="BKZW01000002">
    <property type="protein sequence ID" value="GER90480.1"/>
    <property type="molecule type" value="Genomic_DNA"/>
</dbReference>
<dbReference type="CDD" id="cd14014">
    <property type="entry name" value="STKc_PknB_like"/>
    <property type="match status" value="1"/>
</dbReference>
<dbReference type="GO" id="GO:0005524">
    <property type="term" value="F:ATP binding"/>
    <property type="evidence" value="ECO:0007669"/>
    <property type="project" value="UniProtKB-UniRule"/>
</dbReference>
<dbReference type="Gene3D" id="3.30.200.20">
    <property type="entry name" value="Phosphorylase Kinase, domain 1"/>
    <property type="match status" value="1"/>
</dbReference>
<comment type="caution">
    <text evidence="7">The sequence shown here is derived from an EMBL/GenBank/DDBJ whole genome shotgun (WGS) entry which is preliminary data.</text>
</comment>
<feature type="binding site" evidence="5">
    <location>
        <position position="82"/>
    </location>
    <ligand>
        <name>ATP</name>
        <dbReference type="ChEBI" id="CHEBI:30616"/>
    </ligand>
</feature>
<dbReference type="InterPro" id="IPR006626">
    <property type="entry name" value="PbH1"/>
</dbReference>
<feature type="domain" description="Protein kinase" evidence="6">
    <location>
        <begin position="52"/>
        <end position="312"/>
    </location>
</feature>
<dbReference type="PANTHER" id="PTHR43289:SF34">
    <property type="entry name" value="SERINE_THREONINE-PROTEIN KINASE YBDM-RELATED"/>
    <property type="match status" value="1"/>
</dbReference>
<sequence>MNSSVRFCDNCGATNRLDARFCYACGQPQISYATTSTVTGLLTSSSELKQRYRILQKLGQGGFGAIYLVEDELFNKTQRAVKEMGMRGLDVQETREAIEAFRNEATLLANLSHPNLPRIYDHFEEHGRWYLVMDYIEGETLEKRLENTPGGSLPLKEVVDLGIQLCTVLGYLHSHQPPIIFRDLKPDNVMLTADGQLYLIDFGIARFFKPGQTKDTMNLGTPGYAAPEQYGKMQTTIRSDIYSLGATLYQLCSGIHPGLTPFLHQPLELDPAVPANVALENLIMQMLEMKEQQRPKDTDIVKQELQSIQQMLQSASIRQLVQPVQTRISTTTTSLPGTPLNLEPRVSIIVAQQGGGDYTSLSEAIQQAEPGTFIFLREGIYKENIILDKPIEIIANGPREQVVLESADTHCVVMQTSSASIRGLTIRCPVGPTGKTSHALRITDGELYIENCDITSASSSCIAILNANTNPTIRYCTIHDGAGHGITISHNAHATIEYCDIFNHNRAGIHSTIGADPTIRHCNVYNCQRYGLLVQDLGRGTLRL</sequence>